<name>A0A9D2NTY9_9FIRM</name>
<dbReference type="SMART" id="SM00646">
    <property type="entry name" value="Ami_3"/>
    <property type="match status" value="1"/>
</dbReference>
<comment type="caution">
    <text evidence="3">The sequence shown here is derived from an EMBL/GenBank/DDBJ whole genome shotgun (WGS) entry which is preliminary data.</text>
</comment>
<proteinExistence type="predicted"/>
<evidence type="ECO:0000313" key="3">
    <source>
        <dbReference type="EMBL" id="HJC37481.1"/>
    </source>
</evidence>
<protein>
    <submittedName>
        <fullName evidence="3">N-acetylmuramoyl-L-alanine amidase</fullName>
    </submittedName>
</protein>
<feature type="domain" description="MurNAc-LAA" evidence="2">
    <location>
        <begin position="117"/>
        <end position="228"/>
    </location>
</feature>
<reference evidence="3" key="2">
    <citation type="submission" date="2021-04" db="EMBL/GenBank/DDBJ databases">
        <authorList>
            <person name="Gilroy R."/>
        </authorList>
    </citation>
    <scope>NUCLEOTIDE SEQUENCE</scope>
    <source>
        <strain evidence="3">ChiGjej1B1-1692</strain>
    </source>
</reference>
<organism evidence="3 4">
    <name type="scientific">Candidatus Mediterraneibacter faecigallinarum</name>
    <dbReference type="NCBI Taxonomy" id="2838669"/>
    <lineage>
        <taxon>Bacteria</taxon>
        <taxon>Bacillati</taxon>
        <taxon>Bacillota</taxon>
        <taxon>Clostridia</taxon>
        <taxon>Lachnospirales</taxon>
        <taxon>Lachnospiraceae</taxon>
        <taxon>Mediterraneibacter</taxon>
    </lineage>
</organism>
<dbReference type="GO" id="GO:0009253">
    <property type="term" value="P:peptidoglycan catabolic process"/>
    <property type="evidence" value="ECO:0007669"/>
    <property type="project" value="InterPro"/>
</dbReference>
<dbReference type="AlphaFoldDB" id="A0A9D2NTY9"/>
<dbReference type="PANTHER" id="PTHR30404:SF0">
    <property type="entry name" value="N-ACETYLMURAMOYL-L-ALANINE AMIDASE AMIC"/>
    <property type="match status" value="1"/>
</dbReference>
<evidence type="ECO:0000259" key="2">
    <source>
        <dbReference type="SMART" id="SM00646"/>
    </source>
</evidence>
<dbReference type="GO" id="GO:0030288">
    <property type="term" value="C:outer membrane-bounded periplasmic space"/>
    <property type="evidence" value="ECO:0007669"/>
    <property type="project" value="TreeGrafter"/>
</dbReference>
<evidence type="ECO:0000313" key="4">
    <source>
        <dbReference type="Proteomes" id="UP000823894"/>
    </source>
</evidence>
<dbReference type="SUPFAM" id="SSF53187">
    <property type="entry name" value="Zn-dependent exopeptidases"/>
    <property type="match status" value="1"/>
</dbReference>
<dbReference type="Pfam" id="PF01520">
    <property type="entry name" value="Amidase_3"/>
    <property type="match status" value="1"/>
</dbReference>
<dbReference type="InterPro" id="IPR050695">
    <property type="entry name" value="N-acetylmuramoyl_amidase_3"/>
</dbReference>
<dbReference type="PANTHER" id="PTHR30404">
    <property type="entry name" value="N-ACETYLMURAMOYL-L-ALANINE AMIDASE"/>
    <property type="match status" value="1"/>
</dbReference>
<keyword evidence="1" id="KW-0378">Hydrolase</keyword>
<sequence length="238" mass="26252">MFFLKKKIGMAAVICMLLCLILVCQKAGEYLIRGIHEGRETAGAVSRNEDLVVLDAGHGGEDPGKVGLNGAEEKDINLNIALLVKEYLEEAEVEVVMTRTEDERLADTQAGDLKERVGLMNGQNPILAVSIHQNSYHEREVRGAQVFYYTDSAEGEEAAECLRRALAELDPDNTKQIKANNTYYLLKKTEVPVVIAECGFLSNSEDAQKLVTEEYQQELARALTDGILEYIKDNAGAS</sequence>
<dbReference type="CDD" id="cd02696">
    <property type="entry name" value="MurNAc-LAA"/>
    <property type="match status" value="1"/>
</dbReference>
<dbReference type="InterPro" id="IPR002508">
    <property type="entry name" value="MurNAc-LAA_cat"/>
</dbReference>
<accession>A0A9D2NTY9</accession>
<dbReference type="Gene3D" id="3.40.630.40">
    <property type="entry name" value="Zn-dependent exopeptidases"/>
    <property type="match status" value="1"/>
</dbReference>
<evidence type="ECO:0000256" key="1">
    <source>
        <dbReference type="ARBA" id="ARBA00022801"/>
    </source>
</evidence>
<dbReference type="EMBL" id="DWWK01000005">
    <property type="protein sequence ID" value="HJC37481.1"/>
    <property type="molecule type" value="Genomic_DNA"/>
</dbReference>
<dbReference type="Proteomes" id="UP000823894">
    <property type="component" value="Unassembled WGS sequence"/>
</dbReference>
<dbReference type="GO" id="GO:0008745">
    <property type="term" value="F:N-acetylmuramoyl-L-alanine amidase activity"/>
    <property type="evidence" value="ECO:0007669"/>
    <property type="project" value="InterPro"/>
</dbReference>
<gene>
    <name evidence="3" type="ORF">H9757_00200</name>
</gene>
<reference evidence="3" key="1">
    <citation type="journal article" date="2021" name="PeerJ">
        <title>Extensive microbial diversity within the chicken gut microbiome revealed by metagenomics and culture.</title>
        <authorList>
            <person name="Gilroy R."/>
            <person name="Ravi A."/>
            <person name="Getino M."/>
            <person name="Pursley I."/>
            <person name="Horton D.L."/>
            <person name="Alikhan N.F."/>
            <person name="Baker D."/>
            <person name="Gharbi K."/>
            <person name="Hall N."/>
            <person name="Watson M."/>
            <person name="Adriaenssens E.M."/>
            <person name="Foster-Nyarko E."/>
            <person name="Jarju S."/>
            <person name="Secka A."/>
            <person name="Antonio M."/>
            <person name="Oren A."/>
            <person name="Chaudhuri R.R."/>
            <person name="La Ragione R."/>
            <person name="Hildebrand F."/>
            <person name="Pallen M.J."/>
        </authorList>
    </citation>
    <scope>NUCLEOTIDE SEQUENCE</scope>
    <source>
        <strain evidence="3">ChiGjej1B1-1692</strain>
    </source>
</reference>